<accession>A0A543JKE8</accession>
<organism evidence="1 2">
    <name type="scientific">Saccharothrix saharensis</name>
    <dbReference type="NCBI Taxonomy" id="571190"/>
    <lineage>
        <taxon>Bacteria</taxon>
        <taxon>Bacillati</taxon>
        <taxon>Actinomycetota</taxon>
        <taxon>Actinomycetes</taxon>
        <taxon>Pseudonocardiales</taxon>
        <taxon>Pseudonocardiaceae</taxon>
        <taxon>Saccharothrix</taxon>
    </lineage>
</organism>
<keyword evidence="2" id="KW-1185">Reference proteome</keyword>
<evidence type="ECO:0000313" key="2">
    <source>
        <dbReference type="Proteomes" id="UP000316628"/>
    </source>
</evidence>
<sequence>MFDQAAQDNPELLRAYRPARPVWVDLAHAHRDEVRPEKPPAAQVRNRGLTVSGTVQGELHAWVRSVRGGWLGLVEFAVPWFGFGSIPVRQLVPGAAITERRNGETEPPF</sequence>
<evidence type="ECO:0000313" key="1">
    <source>
        <dbReference type="EMBL" id="TQM83254.1"/>
    </source>
</evidence>
<dbReference type="EMBL" id="VFPP01000001">
    <property type="protein sequence ID" value="TQM83254.1"/>
    <property type="molecule type" value="Genomic_DNA"/>
</dbReference>
<dbReference type="Proteomes" id="UP000316628">
    <property type="component" value="Unassembled WGS sequence"/>
</dbReference>
<reference evidence="1 2" key="1">
    <citation type="submission" date="2019-06" db="EMBL/GenBank/DDBJ databases">
        <title>Sequencing the genomes of 1000 actinobacteria strains.</title>
        <authorList>
            <person name="Klenk H.-P."/>
        </authorList>
    </citation>
    <scope>NUCLEOTIDE SEQUENCE [LARGE SCALE GENOMIC DNA]</scope>
    <source>
        <strain evidence="1 2">DSM 45456</strain>
    </source>
</reference>
<gene>
    <name evidence="1" type="ORF">FHX81_5672</name>
</gene>
<dbReference type="OrthoDB" id="4377352at2"/>
<dbReference type="AlphaFoldDB" id="A0A543JKE8"/>
<comment type="caution">
    <text evidence="1">The sequence shown here is derived from an EMBL/GenBank/DDBJ whole genome shotgun (WGS) entry which is preliminary data.</text>
</comment>
<name>A0A543JKE8_9PSEU</name>
<dbReference type="RefSeq" id="WP_141981032.1">
    <property type="nucleotide sequence ID" value="NZ_VFPP01000001.1"/>
</dbReference>
<protein>
    <submittedName>
        <fullName evidence="1">Uncharacterized protein</fullName>
    </submittedName>
</protein>
<proteinExistence type="predicted"/>